<comment type="caution">
    <text evidence="1">The sequence shown here is derived from an EMBL/GenBank/DDBJ whole genome shotgun (WGS) entry which is preliminary data.</text>
</comment>
<dbReference type="PANTHER" id="PTHR42896">
    <property type="entry name" value="XYLULOSE-1,5-BISPHOSPHATE (XUBP) PHOSPHATASE"/>
    <property type="match status" value="1"/>
</dbReference>
<protein>
    <submittedName>
        <fullName evidence="1">HAD family hydrolase</fullName>
    </submittedName>
</protein>
<organism evidence="1">
    <name type="scientific">Thiolapillus brandeum</name>
    <dbReference type="NCBI Taxonomy" id="1076588"/>
    <lineage>
        <taxon>Bacteria</taxon>
        <taxon>Pseudomonadati</taxon>
        <taxon>Pseudomonadota</taxon>
        <taxon>Gammaproteobacteria</taxon>
        <taxon>Chromatiales</taxon>
        <taxon>Sedimenticolaceae</taxon>
        <taxon>Thiolapillus</taxon>
    </lineage>
</organism>
<dbReference type="Gene3D" id="3.40.50.1000">
    <property type="entry name" value="HAD superfamily/HAD-like"/>
    <property type="match status" value="1"/>
</dbReference>
<dbReference type="PRINTS" id="PR00413">
    <property type="entry name" value="HADHALOGNASE"/>
</dbReference>
<dbReference type="SFLD" id="SFLDG01135">
    <property type="entry name" value="C1.5.6:_HAD__Beta-PGM__Phospha"/>
    <property type="match status" value="1"/>
</dbReference>
<dbReference type="InterPro" id="IPR036412">
    <property type="entry name" value="HAD-like_sf"/>
</dbReference>
<dbReference type="SFLD" id="SFLDG01129">
    <property type="entry name" value="C1.5:_HAD__Beta-PGM__Phosphata"/>
    <property type="match status" value="1"/>
</dbReference>
<dbReference type="Pfam" id="PF00702">
    <property type="entry name" value="Hydrolase"/>
    <property type="match status" value="1"/>
</dbReference>
<dbReference type="PANTHER" id="PTHR42896:SF2">
    <property type="entry name" value="CBBY-LIKE PROTEIN"/>
    <property type="match status" value="1"/>
</dbReference>
<dbReference type="InterPro" id="IPR044999">
    <property type="entry name" value="CbbY-like"/>
</dbReference>
<keyword evidence="1" id="KW-0378">Hydrolase</keyword>
<reference evidence="1" key="1">
    <citation type="journal article" date="2020" name="mSystems">
        <title>Genome- and Community-Level Interaction Insights into Carbon Utilization and Element Cycling Functions of Hydrothermarchaeota in Hydrothermal Sediment.</title>
        <authorList>
            <person name="Zhou Z."/>
            <person name="Liu Y."/>
            <person name="Xu W."/>
            <person name="Pan J."/>
            <person name="Luo Z.H."/>
            <person name="Li M."/>
        </authorList>
    </citation>
    <scope>NUCLEOTIDE SEQUENCE [LARGE SCALE GENOMIC DNA]</scope>
    <source>
        <strain evidence="1">HyVt-26</strain>
    </source>
</reference>
<dbReference type="SFLD" id="SFLDF00035">
    <property type="entry name" value="phosphoglycolate_phosphatase"/>
    <property type="match status" value="1"/>
</dbReference>
<dbReference type="CDD" id="cd07528">
    <property type="entry name" value="HAD_CbbY-like"/>
    <property type="match status" value="1"/>
</dbReference>
<name>A0A831KCM1_9GAMM</name>
<dbReference type="Gene3D" id="1.10.150.240">
    <property type="entry name" value="Putative phosphatase, domain 2"/>
    <property type="match status" value="1"/>
</dbReference>
<dbReference type="EMBL" id="DRCV01000126">
    <property type="protein sequence ID" value="HDK37934.1"/>
    <property type="molecule type" value="Genomic_DNA"/>
</dbReference>
<dbReference type="GO" id="GO:0016787">
    <property type="term" value="F:hydrolase activity"/>
    <property type="evidence" value="ECO:0007669"/>
    <property type="project" value="UniProtKB-KW"/>
</dbReference>
<dbReference type="Proteomes" id="UP000885822">
    <property type="component" value="Unassembled WGS sequence"/>
</dbReference>
<proteinExistence type="predicted"/>
<dbReference type="InterPro" id="IPR023214">
    <property type="entry name" value="HAD_sf"/>
</dbReference>
<evidence type="ECO:0000313" key="1">
    <source>
        <dbReference type="EMBL" id="HDK37934.1"/>
    </source>
</evidence>
<dbReference type="SFLD" id="SFLDS00003">
    <property type="entry name" value="Haloacid_Dehalogenase"/>
    <property type="match status" value="1"/>
</dbReference>
<gene>
    <name evidence="1" type="ORF">ENG92_02845</name>
</gene>
<dbReference type="SUPFAM" id="SSF56784">
    <property type="entry name" value="HAD-like"/>
    <property type="match status" value="1"/>
</dbReference>
<dbReference type="AlphaFoldDB" id="A0A831KCM1"/>
<dbReference type="InterPro" id="IPR023198">
    <property type="entry name" value="PGP-like_dom2"/>
</dbReference>
<dbReference type="InterPro" id="IPR006439">
    <property type="entry name" value="HAD-SF_hydro_IA"/>
</dbReference>
<dbReference type="NCBIfam" id="TIGR01509">
    <property type="entry name" value="HAD-SF-IA-v3"/>
    <property type="match status" value="1"/>
</dbReference>
<sequence length="253" mass="28091">MKLQALIFDVDGTLAETEEVHRKAFNQAFAEAGLDWHWSKERYRELLATSGGKERIRRYMEEEQSEQLHRHDLDAWIAGLHQAKTRLYAELMAAGEAKLRPGVERLIREAHAAGLRLAIATTTSMANITALFDATMGHEVLGWFEVIGAAEQAPVKKPDSSVYLWVLEQLDLSPEVCLAIEDTRNGVLAARGAKLPVLVTESYYSQGEDFSGAVAVLSDLGEPHSHHQVLEGTGRTPGWVDPTHLNEWIEAIA</sequence>
<accession>A0A831KCM1</accession>